<proteinExistence type="predicted"/>
<name>A0A7T8EB79_9GAMM</name>
<evidence type="ECO:0000313" key="1">
    <source>
        <dbReference type="EMBL" id="QQO83159.1"/>
    </source>
</evidence>
<accession>A0A7T8EB79</accession>
<organism evidence="1">
    <name type="scientific">Shewanella algae</name>
    <dbReference type="NCBI Taxonomy" id="38313"/>
    <lineage>
        <taxon>Bacteria</taxon>
        <taxon>Pseudomonadati</taxon>
        <taxon>Pseudomonadota</taxon>
        <taxon>Gammaproteobacteria</taxon>
        <taxon>Alteromonadales</taxon>
        <taxon>Shewanellaceae</taxon>
        <taxon>Shewanella</taxon>
    </lineage>
</organism>
<dbReference type="EMBL" id="CP032664">
    <property type="protein sequence ID" value="QQO83159.1"/>
    <property type="molecule type" value="Genomic_DNA"/>
</dbReference>
<dbReference type="PANTHER" id="PTHR43781:SF1">
    <property type="entry name" value="SACCHAROPINE DEHYDROGENASE"/>
    <property type="match status" value="1"/>
</dbReference>
<reference evidence="1" key="1">
    <citation type="submission" date="2018-09" db="EMBL/GenBank/DDBJ databases">
        <title>Genome sequencing and analysis.</title>
        <authorList>
            <person name="Huang Y.-T."/>
        </authorList>
    </citation>
    <scope>NUCLEOTIDE SEQUENCE</scope>
    <source>
        <strain evidence="1">HIDE</strain>
    </source>
</reference>
<gene>
    <name evidence="1" type="ORF">D7032_07740</name>
</gene>
<protein>
    <submittedName>
        <fullName evidence="1">Uncharacterized protein</fullName>
    </submittedName>
</protein>
<dbReference type="RefSeq" id="WP_208193007.1">
    <property type="nucleotide sequence ID" value="NZ_CP032664.1"/>
</dbReference>
<dbReference type="PANTHER" id="PTHR43781">
    <property type="entry name" value="SACCHAROPINE DEHYDROGENASE"/>
    <property type="match status" value="1"/>
</dbReference>
<dbReference type="AlphaFoldDB" id="A0A7T8EB79"/>
<sequence length="74" mass="8065">MPTFVWGEVSNAQGERRTARIKTANGYSLTVFGSLAVVDYLLQHNHDGGSYTPSQLMGADLITRLPNSGELQLI</sequence>